<sequence length="845" mass="90296">MKIDQVLARFRIQTKVLIFIVPFIVSIVAVGITGLYATDTLRGRMTVSNNIVQSLSGFKEVSAAMTDFLANATVERRDLAAEKLNEQISILSNTMSDLKPGAAGRDTIEASLATSQDIAESIKQLWSEQEHKTAVVVQLRTQLDGITSLQKRIGAETETLAAQFTRKEFDTKIVLRQANRVAKAAGFLDSLVSAFQTRPDGNAKFDYLASQMTGLRNQQHALVDSLSNQPALNRTLSATIDTLSQIIAAGDRSATSADAISAAVQGLSAISADLLRESTRKMDEAGARFAELDGPMKKMTVTTDRSRKLLDSGYIVQTTATPFMLAPTTENAAQLSMAMRSQEKSVQSLVAVSANLGAVADLAKEIGATIGAMKTTIADLVNIETERQKRFSNAAASINSVWENLTRFAAVQERTAAAEGSNANSVSAAATALGVAVAAVAGIGLILTFRGPIRDITNAMRRLADGSLETEIIGVSRADELGEMARALGIFKQNALQKAVIEQRSEDQRVQAEEERRHNDLQRSQVEQQIAFAVDALAKGMERLSKGDISQTIDTPLYGRLEQLRLDFNDSVARLNSTMVQIHANTYSIQLNLRDLSDSADQLAKRTEQQAAALEETAAAVEEVTTAVKSASQKAQEANSVVTEAEDSADASSRTVEEAVSAMARIEDASGTIAQIIDVIDEIAFQTNLLALNAGIEAARAGDAGKGFAVVAHEVRELAQRSAQAATQIKQLIDTSSHEVSSGAQLVNKTGAVMNQISQKVHLASKLVEMIAMASREQSAGLNDINASVASMDKMTQRNAAMVEETTAATTQLAGEADDLMSLVGQFKLQAVNKASPAHLKTVAA</sequence>
<evidence type="ECO:0000259" key="8">
    <source>
        <dbReference type="PROSITE" id="PS50885"/>
    </source>
</evidence>
<organism evidence="9">
    <name type="scientific">Rhizobium leguminosarum bv. trifolii</name>
    <dbReference type="NCBI Taxonomy" id="386"/>
    <lineage>
        <taxon>Bacteria</taxon>
        <taxon>Pseudomonadati</taxon>
        <taxon>Pseudomonadota</taxon>
        <taxon>Alphaproteobacteria</taxon>
        <taxon>Hyphomicrobiales</taxon>
        <taxon>Rhizobiaceae</taxon>
        <taxon>Rhizobium/Agrobacterium group</taxon>
        <taxon>Rhizobium</taxon>
    </lineage>
</organism>
<dbReference type="AlphaFoldDB" id="A0A1B8R2L7"/>
<proteinExistence type="inferred from homology"/>
<dbReference type="CDD" id="cd06225">
    <property type="entry name" value="HAMP"/>
    <property type="match status" value="1"/>
</dbReference>
<dbReference type="PANTHER" id="PTHR43531:SF11">
    <property type="entry name" value="METHYL-ACCEPTING CHEMOTAXIS PROTEIN 3"/>
    <property type="match status" value="1"/>
</dbReference>
<feature type="compositionally biased region" description="Basic and acidic residues" evidence="5">
    <location>
        <begin position="504"/>
        <end position="521"/>
    </location>
</feature>
<comment type="similarity">
    <text evidence="3">Belongs to the methyl-accepting chemotaxis (MCP) protein family.</text>
</comment>
<dbReference type="Pfam" id="PF00015">
    <property type="entry name" value="MCPsignal"/>
    <property type="match status" value="1"/>
</dbReference>
<feature type="transmembrane region" description="Helical" evidence="6">
    <location>
        <begin position="16"/>
        <end position="37"/>
    </location>
</feature>
<protein>
    <submittedName>
        <fullName evidence="9">Chemotaxis protein</fullName>
    </submittedName>
</protein>
<dbReference type="GO" id="GO:0006935">
    <property type="term" value="P:chemotaxis"/>
    <property type="evidence" value="ECO:0007669"/>
    <property type="project" value="UniProtKB-KW"/>
</dbReference>
<evidence type="ECO:0000256" key="3">
    <source>
        <dbReference type="ARBA" id="ARBA00029447"/>
    </source>
</evidence>
<dbReference type="EMBL" id="KX491920">
    <property type="protein sequence ID" value="AOO94284.1"/>
    <property type="molecule type" value="Genomic_DNA"/>
</dbReference>
<dbReference type="PANTHER" id="PTHR43531">
    <property type="entry name" value="PROTEIN ICFG"/>
    <property type="match status" value="1"/>
</dbReference>
<keyword evidence="6" id="KW-0472">Membrane</keyword>
<evidence type="ECO:0000259" key="7">
    <source>
        <dbReference type="PROSITE" id="PS50111"/>
    </source>
</evidence>
<reference evidence="9" key="1">
    <citation type="journal article" date="2015" name="BMC Genomics">
        <title>Transcriptome profiling of a Rhizobium leguminosarum bv. trifolii rosR mutant reveals the role of the transcriptional regulator RosR in motility, synthesis of cell-surface components, and other cellular processes.</title>
        <authorList>
            <person name="Rachwal K."/>
            <person name="Matczynska E."/>
            <person name="Janczarek M."/>
        </authorList>
    </citation>
    <scope>NUCLEOTIDE SEQUENCE</scope>
    <source>
        <strain evidence="9">Rt24.2</strain>
    </source>
</reference>
<evidence type="ECO:0000256" key="1">
    <source>
        <dbReference type="ARBA" id="ARBA00004370"/>
    </source>
</evidence>
<dbReference type="InterPro" id="IPR004089">
    <property type="entry name" value="MCPsignal_dom"/>
</dbReference>
<dbReference type="SUPFAM" id="SSF58104">
    <property type="entry name" value="Methyl-accepting chemotaxis protein (MCP) signaling domain"/>
    <property type="match status" value="1"/>
</dbReference>
<dbReference type="GeneID" id="61426946"/>
<evidence type="ECO:0000256" key="5">
    <source>
        <dbReference type="SAM" id="MobiDB-lite"/>
    </source>
</evidence>
<feature type="domain" description="HAMP" evidence="8">
    <location>
        <begin position="528"/>
        <end position="580"/>
    </location>
</feature>
<dbReference type="Pfam" id="PF00672">
    <property type="entry name" value="HAMP"/>
    <property type="match status" value="1"/>
</dbReference>
<dbReference type="PROSITE" id="PS50885">
    <property type="entry name" value="HAMP"/>
    <property type="match status" value="2"/>
</dbReference>
<evidence type="ECO:0000256" key="2">
    <source>
        <dbReference type="ARBA" id="ARBA00022500"/>
    </source>
</evidence>
<feature type="region of interest" description="Disordered" evidence="5">
    <location>
        <begin position="504"/>
        <end position="523"/>
    </location>
</feature>
<comment type="subcellular location">
    <subcellularLocation>
        <location evidence="1">Membrane</location>
    </subcellularLocation>
</comment>
<keyword evidence="6" id="KW-0812">Transmembrane</keyword>
<feature type="region of interest" description="Disordered" evidence="5">
    <location>
        <begin position="632"/>
        <end position="652"/>
    </location>
</feature>
<dbReference type="GO" id="GO:0007165">
    <property type="term" value="P:signal transduction"/>
    <property type="evidence" value="ECO:0007669"/>
    <property type="project" value="UniProtKB-KW"/>
</dbReference>
<accession>A0A1B8R2L7</accession>
<dbReference type="SMART" id="SM00304">
    <property type="entry name" value="HAMP"/>
    <property type="match status" value="2"/>
</dbReference>
<feature type="compositionally biased region" description="Polar residues" evidence="5">
    <location>
        <begin position="632"/>
        <end position="642"/>
    </location>
</feature>
<dbReference type="GO" id="GO:0016020">
    <property type="term" value="C:membrane"/>
    <property type="evidence" value="ECO:0007669"/>
    <property type="project" value="UniProtKB-SubCell"/>
</dbReference>
<evidence type="ECO:0000313" key="9">
    <source>
        <dbReference type="EMBL" id="AOO94284.1"/>
    </source>
</evidence>
<name>A0A1B8R2L7_RHILT</name>
<reference evidence="9" key="2">
    <citation type="journal article" date="2016" name="Front. Microbiol.">
        <title>The Regulatory Protein RosR Affects Rhizobium leguminosarum bv. trifolii Protein Profiles, Cell Surface Properties, and Symbiosis with Clover.</title>
        <authorList>
            <person name="Rachwal K."/>
            <person name="Boguszewska A."/>
            <person name="Kopcinska J."/>
            <person name="Karas M."/>
            <person name="Tchorzewski M."/>
            <person name="Janczarek M."/>
        </authorList>
    </citation>
    <scope>NUCLEOTIDE SEQUENCE</scope>
    <source>
        <strain evidence="9">Rt24.2</strain>
    </source>
</reference>
<dbReference type="RefSeq" id="WP_065277905.1">
    <property type="nucleotide sequence ID" value="NZ_MAMO01000175.1"/>
</dbReference>
<evidence type="ECO:0000256" key="4">
    <source>
        <dbReference type="PROSITE-ProRule" id="PRU00284"/>
    </source>
</evidence>
<evidence type="ECO:0000256" key="6">
    <source>
        <dbReference type="SAM" id="Phobius"/>
    </source>
</evidence>
<keyword evidence="2" id="KW-0145">Chemotaxis</keyword>
<dbReference type="FunFam" id="1.10.287.950:FF:000001">
    <property type="entry name" value="Methyl-accepting chemotaxis sensory transducer"/>
    <property type="match status" value="1"/>
</dbReference>
<dbReference type="InterPro" id="IPR051310">
    <property type="entry name" value="MCP_chemotaxis"/>
</dbReference>
<keyword evidence="6" id="KW-1133">Transmembrane helix</keyword>
<feature type="domain" description="Methyl-accepting transducer" evidence="7">
    <location>
        <begin position="585"/>
        <end position="814"/>
    </location>
</feature>
<dbReference type="PROSITE" id="PS50111">
    <property type="entry name" value="CHEMOTAXIS_TRANSDUC_2"/>
    <property type="match status" value="1"/>
</dbReference>
<dbReference type="Gene3D" id="1.10.287.950">
    <property type="entry name" value="Methyl-accepting chemotaxis protein"/>
    <property type="match status" value="1"/>
</dbReference>
<dbReference type="SUPFAM" id="SSF158472">
    <property type="entry name" value="HAMP domain-like"/>
    <property type="match status" value="1"/>
</dbReference>
<dbReference type="Gene3D" id="1.10.8.500">
    <property type="entry name" value="HAMP domain in histidine kinase"/>
    <property type="match status" value="1"/>
</dbReference>
<dbReference type="InterPro" id="IPR003660">
    <property type="entry name" value="HAMP_dom"/>
</dbReference>
<feature type="domain" description="HAMP" evidence="8">
    <location>
        <begin position="447"/>
        <end position="500"/>
    </location>
</feature>
<dbReference type="SMART" id="SM00283">
    <property type="entry name" value="MA"/>
    <property type="match status" value="1"/>
</dbReference>
<keyword evidence="4" id="KW-0807">Transducer</keyword>